<evidence type="ECO:0000313" key="1">
    <source>
        <dbReference type="EMBL" id="SVE26028.1"/>
    </source>
</evidence>
<sequence>MGGGAYGEATRPVRIPLSQVDRVLRFVREKEYALPLYAAGVSAGFPSPADDYVESAL</sequence>
<dbReference type="EMBL" id="UINC01205035">
    <property type="protein sequence ID" value="SVE26028.1"/>
    <property type="molecule type" value="Genomic_DNA"/>
</dbReference>
<feature type="non-terminal residue" evidence="1">
    <location>
        <position position="57"/>
    </location>
</feature>
<accession>A0A383C318</accession>
<reference evidence="1" key="1">
    <citation type="submission" date="2018-05" db="EMBL/GenBank/DDBJ databases">
        <authorList>
            <person name="Lanie J.A."/>
            <person name="Ng W.-L."/>
            <person name="Kazmierczak K.M."/>
            <person name="Andrzejewski T.M."/>
            <person name="Davidsen T.M."/>
            <person name="Wayne K.J."/>
            <person name="Tettelin H."/>
            <person name="Glass J.I."/>
            <person name="Rusch D."/>
            <person name="Podicherti R."/>
            <person name="Tsui H.-C.T."/>
            <person name="Winkler M.E."/>
        </authorList>
    </citation>
    <scope>NUCLEOTIDE SEQUENCE</scope>
</reference>
<protein>
    <submittedName>
        <fullName evidence="1">Uncharacterized protein</fullName>
    </submittedName>
</protein>
<dbReference type="AlphaFoldDB" id="A0A383C318"/>
<proteinExistence type="predicted"/>
<name>A0A383C318_9ZZZZ</name>
<gene>
    <name evidence="1" type="ORF">METZ01_LOCUS478882</name>
</gene>
<organism evidence="1">
    <name type="scientific">marine metagenome</name>
    <dbReference type="NCBI Taxonomy" id="408172"/>
    <lineage>
        <taxon>unclassified sequences</taxon>
        <taxon>metagenomes</taxon>
        <taxon>ecological metagenomes</taxon>
    </lineage>
</organism>